<dbReference type="SUPFAM" id="SSF81383">
    <property type="entry name" value="F-box domain"/>
    <property type="match status" value="1"/>
</dbReference>
<gene>
    <name evidence="2" type="ORF">BCR35DRAFT_62406</name>
</gene>
<accession>A0A1Y2FJL5</accession>
<name>A0A1Y2FJL5_9BASI</name>
<dbReference type="InterPro" id="IPR001810">
    <property type="entry name" value="F-box_dom"/>
</dbReference>
<dbReference type="Proteomes" id="UP000193467">
    <property type="component" value="Unassembled WGS sequence"/>
</dbReference>
<keyword evidence="3" id="KW-1185">Reference proteome</keyword>
<proteinExistence type="predicted"/>
<feature type="domain" description="F-box" evidence="1">
    <location>
        <begin position="20"/>
        <end position="66"/>
    </location>
</feature>
<protein>
    <recommendedName>
        <fullName evidence="1">F-box domain-containing protein</fullName>
    </recommendedName>
</protein>
<evidence type="ECO:0000313" key="2">
    <source>
        <dbReference type="EMBL" id="ORY84161.1"/>
    </source>
</evidence>
<organism evidence="2 3">
    <name type="scientific">Leucosporidium creatinivorum</name>
    <dbReference type="NCBI Taxonomy" id="106004"/>
    <lineage>
        <taxon>Eukaryota</taxon>
        <taxon>Fungi</taxon>
        <taxon>Dikarya</taxon>
        <taxon>Basidiomycota</taxon>
        <taxon>Pucciniomycotina</taxon>
        <taxon>Microbotryomycetes</taxon>
        <taxon>Leucosporidiales</taxon>
        <taxon>Leucosporidium</taxon>
    </lineage>
</organism>
<evidence type="ECO:0000259" key="1">
    <source>
        <dbReference type="PROSITE" id="PS50181"/>
    </source>
</evidence>
<dbReference type="PROSITE" id="PS50181">
    <property type="entry name" value="FBOX"/>
    <property type="match status" value="1"/>
</dbReference>
<dbReference type="EMBL" id="MCGR01000018">
    <property type="protein sequence ID" value="ORY84161.1"/>
    <property type="molecule type" value="Genomic_DNA"/>
</dbReference>
<sequence length="269" mass="28845">MLPPPPAYSASRPTPSSPSLPGLLSLPQHLLLSILSHLPLASLCFSLRLTCRPLHLIATSLLRQQLLPSWHTRVKQRGNTTAAGGLWEYQDTSEAAPNVLGGRSRETIVLDHFIASIAMEALRSSESTLLQLADSSANQDLFEFMQPKARVEDLVVQWGREDGVVFLAGDSGRGNAKAGAGAGGGGTILGSDITVQLGPKQAKLFLPFKSSVGGGGSGSGVRTVEKCVVEVQRNEGETLEVVADQLVRGLKEVRVWREEKEGKGWYERG</sequence>
<dbReference type="InterPro" id="IPR036047">
    <property type="entry name" value="F-box-like_dom_sf"/>
</dbReference>
<comment type="caution">
    <text evidence="2">The sequence shown here is derived from an EMBL/GenBank/DDBJ whole genome shotgun (WGS) entry which is preliminary data.</text>
</comment>
<reference evidence="2 3" key="1">
    <citation type="submission" date="2016-07" db="EMBL/GenBank/DDBJ databases">
        <title>Pervasive Adenine N6-methylation of Active Genes in Fungi.</title>
        <authorList>
            <consortium name="DOE Joint Genome Institute"/>
            <person name="Mondo S.J."/>
            <person name="Dannebaum R.O."/>
            <person name="Kuo R.C."/>
            <person name="Labutti K."/>
            <person name="Haridas S."/>
            <person name="Kuo A."/>
            <person name="Salamov A."/>
            <person name="Ahrendt S.R."/>
            <person name="Lipzen A."/>
            <person name="Sullivan W."/>
            <person name="Andreopoulos W.B."/>
            <person name="Clum A."/>
            <person name="Lindquist E."/>
            <person name="Daum C."/>
            <person name="Ramamoorthy G.K."/>
            <person name="Gryganskyi A."/>
            <person name="Culley D."/>
            <person name="Magnuson J.K."/>
            <person name="James T.Y."/>
            <person name="O'Malley M.A."/>
            <person name="Stajich J.E."/>
            <person name="Spatafora J.W."/>
            <person name="Visel A."/>
            <person name="Grigoriev I.V."/>
        </authorList>
    </citation>
    <scope>NUCLEOTIDE SEQUENCE [LARGE SCALE GENOMIC DNA]</scope>
    <source>
        <strain evidence="2 3">62-1032</strain>
    </source>
</reference>
<dbReference type="InParanoid" id="A0A1Y2FJL5"/>
<dbReference type="OrthoDB" id="2536866at2759"/>
<evidence type="ECO:0000313" key="3">
    <source>
        <dbReference type="Proteomes" id="UP000193467"/>
    </source>
</evidence>
<dbReference type="AlphaFoldDB" id="A0A1Y2FJL5"/>
<dbReference type="STRING" id="106004.A0A1Y2FJL5"/>
<dbReference type="Pfam" id="PF00646">
    <property type="entry name" value="F-box"/>
    <property type="match status" value="1"/>
</dbReference>